<feature type="compositionally biased region" description="Polar residues" evidence="1">
    <location>
        <begin position="1"/>
        <end position="12"/>
    </location>
</feature>
<proteinExistence type="predicted"/>
<protein>
    <submittedName>
        <fullName evidence="2">Uncharacterized protein</fullName>
    </submittedName>
</protein>
<organism evidence="2 3">
    <name type="scientific">Polyrhizophydium stewartii</name>
    <dbReference type="NCBI Taxonomy" id="2732419"/>
    <lineage>
        <taxon>Eukaryota</taxon>
        <taxon>Fungi</taxon>
        <taxon>Fungi incertae sedis</taxon>
        <taxon>Chytridiomycota</taxon>
        <taxon>Chytridiomycota incertae sedis</taxon>
        <taxon>Chytridiomycetes</taxon>
        <taxon>Rhizophydiales</taxon>
        <taxon>Rhizophydiales incertae sedis</taxon>
        <taxon>Polyrhizophydium</taxon>
    </lineage>
</organism>
<sequence length="494" mass="55183">MEAAQDDSTSAEVHNAETDVATIAPPRDLSPEDLAWRNLKRLAETKKAISLNRGRPASDKFVKLKLKSPELLMQLSPEEYAQLVSAVVFGADPVWNFRPKQRLETAQLIAATAKELGVTLPPSVNLSLLEAHAMTGNIASFEKLLGEMRDAGADTETPDVLAAQSRVHLVAGDMNKGMQFWSKLAEIDKTKAPHEHLIETHLLRRDVARVERGLLTFISRFVDQLPSDACMDKIMHLIITQREFDTLVRLFKYTESTGLLHASPVSAQAVSALANFGHPQEAITILAIRRRFNIKNGSSHICAEIMAREKLKHNDELPALFASIRDLPAFDFEPEVVAGVILTRQVGRIDASKPIDNLLESHEILSKLDKHVALAMLLRGYTQRQNGPLLLLMFDGLVERRLGIPRSVIGAAFNVVLLNFGPNAAMGLIERMVKAKLPIDEPRFFDMFVAQPIWNKYPLFRPRIEKFHLAAKELIAELQAKKEETRQGDQAFIE</sequence>
<evidence type="ECO:0000313" key="2">
    <source>
        <dbReference type="EMBL" id="KAL2918107.1"/>
    </source>
</evidence>
<dbReference type="Proteomes" id="UP001527925">
    <property type="component" value="Unassembled WGS sequence"/>
</dbReference>
<keyword evidence="3" id="KW-1185">Reference proteome</keyword>
<comment type="caution">
    <text evidence="2">The sequence shown here is derived from an EMBL/GenBank/DDBJ whole genome shotgun (WGS) entry which is preliminary data.</text>
</comment>
<evidence type="ECO:0000256" key="1">
    <source>
        <dbReference type="SAM" id="MobiDB-lite"/>
    </source>
</evidence>
<reference evidence="2 3" key="1">
    <citation type="submission" date="2023-09" db="EMBL/GenBank/DDBJ databases">
        <title>Pangenome analysis of Batrachochytrium dendrobatidis and related Chytrids.</title>
        <authorList>
            <person name="Yacoub M.N."/>
            <person name="Stajich J.E."/>
            <person name="James T.Y."/>
        </authorList>
    </citation>
    <scope>NUCLEOTIDE SEQUENCE [LARGE SCALE GENOMIC DNA]</scope>
    <source>
        <strain evidence="2 3">JEL0888</strain>
    </source>
</reference>
<name>A0ABR4NF19_9FUNG</name>
<accession>A0ABR4NF19</accession>
<feature type="region of interest" description="Disordered" evidence="1">
    <location>
        <begin position="1"/>
        <end position="27"/>
    </location>
</feature>
<dbReference type="EMBL" id="JADGIZ020000008">
    <property type="protein sequence ID" value="KAL2918107.1"/>
    <property type="molecule type" value="Genomic_DNA"/>
</dbReference>
<gene>
    <name evidence="2" type="ORF">HK105_202521</name>
</gene>
<evidence type="ECO:0000313" key="3">
    <source>
        <dbReference type="Proteomes" id="UP001527925"/>
    </source>
</evidence>